<keyword evidence="1" id="KW-1133">Transmembrane helix</keyword>
<keyword evidence="3" id="KW-1185">Reference proteome</keyword>
<feature type="transmembrane region" description="Helical" evidence="1">
    <location>
        <begin position="5"/>
        <end position="21"/>
    </location>
</feature>
<name>A0ABS8QLW2_9BACI</name>
<proteinExistence type="predicted"/>
<protein>
    <submittedName>
        <fullName evidence="2">Uncharacterized protein</fullName>
    </submittedName>
</protein>
<evidence type="ECO:0000313" key="3">
    <source>
        <dbReference type="Proteomes" id="UP001162836"/>
    </source>
</evidence>
<keyword evidence="1" id="KW-0472">Membrane</keyword>
<evidence type="ECO:0000313" key="2">
    <source>
        <dbReference type="EMBL" id="MCD4839806.1"/>
    </source>
</evidence>
<dbReference type="EMBL" id="JAJODE010000041">
    <property type="protein sequence ID" value="MCD4839806.1"/>
    <property type="molecule type" value="Genomic_DNA"/>
</dbReference>
<feature type="transmembrane region" description="Helical" evidence="1">
    <location>
        <begin position="27"/>
        <end position="45"/>
    </location>
</feature>
<dbReference type="Proteomes" id="UP001162836">
    <property type="component" value="Unassembled WGS sequence"/>
</dbReference>
<sequence>MKVRQIILILIISAWPLFYLYERQLGAISFLLLAVFFLFISIKEIKKAKEEEQEKSKKQKIKQNSR</sequence>
<comment type="caution">
    <text evidence="2">The sequence shown here is derived from an EMBL/GenBank/DDBJ whole genome shotgun (WGS) entry which is preliminary data.</text>
</comment>
<accession>A0ABS8QLW2</accession>
<gene>
    <name evidence="2" type="ORF">LRS37_13190</name>
</gene>
<organism evidence="2 3">
    <name type="scientific">Neobacillus sedimentimangrovi</name>
    <dbReference type="NCBI Taxonomy" id="2699460"/>
    <lineage>
        <taxon>Bacteria</taxon>
        <taxon>Bacillati</taxon>
        <taxon>Bacillota</taxon>
        <taxon>Bacilli</taxon>
        <taxon>Bacillales</taxon>
        <taxon>Bacillaceae</taxon>
        <taxon>Neobacillus</taxon>
    </lineage>
</organism>
<dbReference type="RefSeq" id="WP_038537859.1">
    <property type="nucleotide sequence ID" value="NZ_JAAFZF010000043.1"/>
</dbReference>
<keyword evidence="1" id="KW-0812">Transmembrane</keyword>
<evidence type="ECO:0000256" key="1">
    <source>
        <dbReference type="SAM" id="Phobius"/>
    </source>
</evidence>
<reference evidence="2 3" key="1">
    <citation type="journal article" date="2023" name="Antonie Van Leeuwenhoek">
        <title>Unveiling the genomic potential of a novel thermostable glycoside hydrolases producing Neobacillus sedimentimangrovi UE25.</title>
        <authorList>
            <person name="Ejaz U."/>
            <person name="Saleem F."/>
            <person name="Rashid R."/>
            <person name="Hasan K.A."/>
            <person name="Syed M.N."/>
            <person name="Sohail M."/>
        </authorList>
    </citation>
    <scope>NUCLEOTIDE SEQUENCE [LARGE SCALE GENOMIC DNA]</scope>
    <source>
        <strain evidence="2 3">UE25</strain>
    </source>
</reference>